<dbReference type="Proteomes" id="UP000193487">
    <property type="component" value="Unassembled WGS sequence"/>
</dbReference>
<dbReference type="RefSeq" id="WP_045384351.1">
    <property type="nucleotide sequence ID" value="NZ_BBKA01000114.1"/>
</dbReference>
<feature type="compositionally biased region" description="Pro residues" evidence="1">
    <location>
        <begin position="434"/>
        <end position="466"/>
    </location>
</feature>
<feature type="compositionally biased region" description="Pro residues" evidence="1">
    <location>
        <begin position="490"/>
        <end position="501"/>
    </location>
</feature>
<evidence type="ECO:0000313" key="4">
    <source>
        <dbReference type="EMBL" id="ORW05464.1"/>
    </source>
</evidence>
<gene>
    <name evidence="4" type="ORF">AWC14_27280</name>
</gene>
<evidence type="ECO:0000259" key="3">
    <source>
        <dbReference type="Pfam" id="PF02470"/>
    </source>
</evidence>
<feature type="domain" description="Mce/MlaD" evidence="3">
    <location>
        <begin position="41"/>
        <end position="113"/>
    </location>
</feature>
<keyword evidence="2" id="KW-0812">Transmembrane</keyword>
<keyword evidence="2" id="KW-0472">Membrane</keyword>
<dbReference type="NCBIfam" id="TIGR00996">
    <property type="entry name" value="Mtu_fam_mce"/>
    <property type="match status" value="1"/>
</dbReference>
<reference evidence="4 5" key="1">
    <citation type="submission" date="2016-01" db="EMBL/GenBank/DDBJ databases">
        <title>The new phylogeny of the genus Mycobacterium.</title>
        <authorList>
            <person name="Tarcisio F."/>
            <person name="Conor M."/>
            <person name="Antonella G."/>
            <person name="Elisabetta G."/>
            <person name="Giulia F.S."/>
            <person name="Sara T."/>
            <person name="Anna F."/>
            <person name="Clotilde B."/>
            <person name="Roberto B."/>
            <person name="Veronica D.S."/>
            <person name="Fabio R."/>
            <person name="Monica P."/>
            <person name="Olivier J."/>
            <person name="Enrico T."/>
            <person name="Nicola S."/>
        </authorList>
    </citation>
    <scope>NUCLEOTIDE SEQUENCE [LARGE SCALE GENOMIC DNA]</scope>
    <source>
        <strain evidence="4 5">DSM 45166</strain>
    </source>
</reference>
<feature type="transmembrane region" description="Helical" evidence="2">
    <location>
        <begin position="12"/>
        <end position="31"/>
    </location>
</feature>
<dbReference type="PANTHER" id="PTHR33371">
    <property type="entry name" value="INTERMEMBRANE PHOSPHOLIPID TRANSPORT SYSTEM BINDING PROTEIN MLAD-RELATED"/>
    <property type="match status" value="1"/>
</dbReference>
<dbReference type="InterPro" id="IPR005693">
    <property type="entry name" value="Mce"/>
</dbReference>
<dbReference type="Pfam" id="PF02470">
    <property type="entry name" value="MlaD"/>
    <property type="match status" value="1"/>
</dbReference>
<dbReference type="AlphaFoldDB" id="A0A1X1Y376"/>
<dbReference type="OrthoDB" id="4741753at2"/>
<comment type="caution">
    <text evidence="4">The sequence shown here is derived from an EMBL/GenBank/DDBJ whole genome shotgun (WGS) entry which is preliminary data.</text>
</comment>
<accession>A0A1X1Y376</accession>
<dbReference type="InterPro" id="IPR052336">
    <property type="entry name" value="MlaD_Phospholipid_Transporter"/>
</dbReference>
<sequence>MLTRFVRIQLAIFTIVGIIGVIAMVLFYIQAPTLLGIGRMTVTLELPAAGGLYRFSNVTYRGVQVGKVTSVGLTPTGAKAIMSLGTSTKIPADLTAEVRSVSAVGEQYVDLRPRTDSPPYLHNGSVIAMRDTTIPQAVGPMLDQVSALVNSIPKTKLGQLLDESFQGFNGSGYDLGSLFDSSAIVSRDANGVVDRTRTLTEDTGPLLDSQARTTDSIRTWARSLAGISDVLVNDDSRIRTVLQNGPGAAKEATALFEQIKPTLPILLANLTTIGQIGVTYHPGLEQLLVLLPSAVAIEQAAQPSNDPDGMAKGDFALTIDDPPICTVGFMPPSQWRSPEDTSDIDTPDGLYCKLPQDSPLSVRGARNYPCMDKPGKRAPTVEICKSDQPYMPLAMRQHTLGPYPLDPNLLSQGIPPDDRVTSNDRIFGPVEGTPLPPGAVPRGTPPGPRGEPPPPGTPGAAAPPAPSSANMSTQAGDFPPIAPLDVPAPGEVPSPRVPPSPEKANGGPPQAAPSSFGAKASKPTVTTAKYDSRTGRYVGPDGKLYQQSDLVTPSAPKKWQDMLPT</sequence>
<dbReference type="GO" id="GO:0005576">
    <property type="term" value="C:extracellular region"/>
    <property type="evidence" value="ECO:0007669"/>
    <property type="project" value="TreeGrafter"/>
</dbReference>
<keyword evidence="2" id="KW-1133">Transmembrane helix</keyword>
<dbReference type="InterPro" id="IPR003399">
    <property type="entry name" value="Mce/MlaD"/>
</dbReference>
<evidence type="ECO:0000256" key="2">
    <source>
        <dbReference type="SAM" id="Phobius"/>
    </source>
</evidence>
<keyword evidence="5" id="KW-1185">Reference proteome</keyword>
<proteinExistence type="predicted"/>
<dbReference type="PANTHER" id="PTHR33371:SF16">
    <property type="entry name" value="MCE-FAMILY PROTEIN MCE3F"/>
    <property type="match status" value="1"/>
</dbReference>
<evidence type="ECO:0000256" key="1">
    <source>
        <dbReference type="SAM" id="MobiDB-lite"/>
    </source>
</evidence>
<dbReference type="STRING" id="487514.A5707_05425"/>
<feature type="region of interest" description="Disordered" evidence="1">
    <location>
        <begin position="404"/>
        <end position="565"/>
    </location>
</feature>
<evidence type="ECO:0000313" key="5">
    <source>
        <dbReference type="Proteomes" id="UP000193487"/>
    </source>
</evidence>
<protein>
    <submittedName>
        <fullName evidence="4">Mammalian cell entry protein</fullName>
    </submittedName>
</protein>
<dbReference type="EMBL" id="LQPE01000085">
    <property type="protein sequence ID" value="ORW05464.1"/>
    <property type="molecule type" value="Genomic_DNA"/>
</dbReference>
<organism evidence="4 5">
    <name type="scientific">Mycobacterium kyorinense</name>
    <dbReference type="NCBI Taxonomy" id="487514"/>
    <lineage>
        <taxon>Bacteria</taxon>
        <taxon>Bacillati</taxon>
        <taxon>Actinomycetota</taxon>
        <taxon>Actinomycetes</taxon>
        <taxon>Mycobacteriales</taxon>
        <taxon>Mycobacteriaceae</taxon>
        <taxon>Mycobacterium</taxon>
    </lineage>
</organism>
<name>A0A1X1Y376_9MYCO</name>